<dbReference type="AlphaFoldDB" id="A0A812UQ76"/>
<organism evidence="1 2">
    <name type="scientific">Symbiodinium natans</name>
    <dbReference type="NCBI Taxonomy" id="878477"/>
    <lineage>
        <taxon>Eukaryota</taxon>
        <taxon>Sar</taxon>
        <taxon>Alveolata</taxon>
        <taxon>Dinophyceae</taxon>
        <taxon>Suessiales</taxon>
        <taxon>Symbiodiniaceae</taxon>
        <taxon>Symbiodinium</taxon>
    </lineage>
</organism>
<evidence type="ECO:0000313" key="2">
    <source>
        <dbReference type="Proteomes" id="UP000604046"/>
    </source>
</evidence>
<proteinExistence type="predicted"/>
<dbReference type="EMBL" id="CAJNDS010002774">
    <property type="protein sequence ID" value="CAE7592260.1"/>
    <property type="molecule type" value="Genomic_DNA"/>
</dbReference>
<reference evidence="1" key="1">
    <citation type="submission" date="2021-02" db="EMBL/GenBank/DDBJ databases">
        <authorList>
            <person name="Dougan E. K."/>
            <person name="Rhodes N."/>
            <person name="Thang M."/>
            <person name="Chan C."/>
        </authorList>
    </citation>
    <scope>NUCLEOTIDE SEQUENCE</scope>
</reference>
<keyword evidence="2" id="KW-1185">Reference proteome</keyword>
<gene>
    <name evidence="1" type="primary">SWEET14</name>
    <name evidence="1" type="ORF">SNAT2548_LOCUS33715</name>
</gene>
<accession>A0A812UQ76</accession>
<sequence>MPPSTLANAIAASEVAENRAGLECFTDKERTSEFCEATDPAGNLESNSSAGHKEYQDRLRTIALRKVGRVVLTEGFEKAEIAEVHDYLRTDFWRDIEIIRGFGKGQRIYEDALTSMEWVQPMADGREFKNGGGYRLKYDKEGRMRPQGNQNAKDGVIPGKLPELDKLMQRVMVEQGIDDRVLKRPGLLWYPDGNADAIVHRHEAWTALMSFGAPRILTIDGQPVLLRDGDLIVFGTQRHGVPKMCSEGSSFGDYGGRMSVVMFFMPTGQQATGAAPWKAIHDSGPSRKAGVSGVGCVDIDIYRL</sequence>
<protein>
    <submittedName>
        <fullName evidence="1">SWEET14 protein</fullName>
    </submittedName>
</protein>
<evidence type="ECO:0000313" key="1">
    <source>
        <dbReference type="EMBL" id="CAE7592260.1"/>
    </source>
</evidence>
<name>A0A812UQ76_9DINO</name>
<dbReference type="OrthoDB" id="420344at2759"/>
<comment type="caution">
    <text evidence="1">The sequence shown here is derived from an EMBL/GenBank/DDBJ whole genome shotgun (WGS) entry which is preliminary data.</text>
</comment>
<dbReference type="Proteomes" id="UP000604046">
    <property type="component" value="Unassembled WGS sequence"/>
</dbReference>